<dbReference type="Proteomes" id="UP000198855">
    <property type="component" value="Unassembled WGS sequence"/>
</dbReference>
<proteinExistence type="predicted"/>
<gene>
    <name evidence="3" type="ORF">SAMN05216378_4923</name>
</gene>
<dbReference type="EMBL" id="FOMT01000005">
    <property type="protein sequence ID" value="SFF06048.1"/>
    <property type="molecule type" value="Genomic_DNA"/>
</dbReference>
<dbReference type="STRING" id="1045775.SAMN05216378_4923"/>
<reference evidence="4" key="1">
    <citation type="submission" date="2016-10" db="EMBL/GenBank/DDBJ databases">
        <authorList>
            <person name="Varghese N."/>
            <person name="Submissions S."/>
        </authorList>
    </citation>
    <scope>NUCLEOTIDE SEQUENCE [LARGE SCALE GENOMIC DNA]</scope>
    <source>
        <strain evidence="4">CGMCC 1.10784</strain>
    </source>
</reference>
<dbReference type="InterPro" id="IPR046350">
    <property type="entry name" value="Cystatin_sf"/>
</dbReference>
<dbReference type="Pfam" id="PF17881">
    <property type="entry name" value="TseB"/>
    <property type="match status" value="1"/>
</dbReference>
<dbReference type="RefSeq" id="WP_091189053.1">
    <property type="nucleotide sequence ID" value="NZ_FOMT01000005.1"/>
</dbReference>
<organism evidence="3 4">
    <name type="scientific">Paenibacillus catalpae</name>
    <dbReference type="NCBI Taxonomy" id="1045775"/>
    <lineage>
        <taxon>Bacteria</taxon>
        <taxon>Bacillati</taxon>
        <taxon>Bacillota</taxon>
        <taxon>Bacilli</taxon>
        <taxon>Bacillales</taxon>
        <taxon>Paenibacillaceae</taxon>
        <taxon>Paenibacillus</taxon>
    </lineage>
</organism>
<keyword evidence="1" id="KW-0472">Membrane</keyword>
<accession>A0A1I2FMP3</accession>
<feature type="transmembrane region" description="Helical" evidence="1">
    <location>
        <begin position="16"/>
        <end position="36"/>
    </location>
</feature>
<evidence type="ECO:0000256" key="1">
    <source>
        <dbReference type="SAM" id="Phobius"/>
    </source>
</evidence>
<keyword evidence="1" id="KW-0812">Transmembrane</keyword>
<protein>
    <submittedName>
        <fullName evidence="3">Uncharacterized protein YpmB</fullName>
    </submittedName>
</protein>
<dbReference type="AlphaFoldDB" id="A0A1I2FMP3"/>
<evidence type="ECO:0000259" key="2">
    <source>
        <dbReference type="Pfam" id="PF17881"/>
    </source>
</evidence>
<dbReference type="OrthoDB" id="2678417at2"/>
<evidence type="ECO:0000313" key="4">
    <source>
        <dbReference type="Proteomes" id="UP000198855"/>
    </source>
</evidence>
<dbReference type="InterPro" id="IPR041401">
    <property type="entry name" value="TseB-like_dom"/>
</dbReference>
<keyword evidence="1" id="KW-1133">Transmembrane helix</keyword>
<sequence>MRATTRKRQPVMSPKRWLAVFFVALAAVIAIVIMYYNTIQQPFWESERPIRNQAKEAAGLTEVSSITKQVWDTTSWIVKGENDADEEIYVWLIGPEKTVQVVKASEGTEKSAIKQTLLNSKPDADIKRIQPGTLNGQLVWEVFYSQGNSPEKFSYDFYDFRTGTYVTEYHLPAKTAS</sequence>
<name>A0A1I2FMP3_9BACL</name>
<keyword evidence="4" id="KW-1185">Reference proteome</keyword>
<evidence type="ECO:0000313" key="3">
    <source>
        <dbReference type="EMBL" id="SFF06048.1"/>
    </source>
</evidence>
<dbReference type="Gene3D" id="3.10.450.40">
    <property type="match status" value="1"/>
</dbReference>
<dbReference type="SUPFAM" id="SSF54403">
    <property type="entry name" value="Cystatin/monellin"/>
    <property type="match status" value="2"/>
</dbReference>
<feature type="domain" description="Cell wall elongation regulator TseB-like" evidence="2">
    <location>
        <begin position="53"/>
        <end position="91"/>
    </location>
</feature>